<dbReference type="AlphaFoldDB" id="A0A3P6SF28"/>
<name>A0A3P6SF28_LITSI</name>
<protein>
    <submittedName>
        <fullName evidence="1">Uncharacterized protein</fullName>
    </submittedName>
</protein>
<organism evidence="1 2">
    <name type="scientific">Litomosoides sigmodontis</name>
    <name type="common">Filarial nematode worm</name>
    <dbReference type="NCBI Taxonomy" id="42156"/>
    <lineage>
        <taxon>Eukaryota</taxon>
        <taxon>Metazoa</taxon>
        <taxon>Ecdysozoa</taxon>
        <taxon>Nematoda</taxon>
        <taxon>Chromadorea</taxon>
        <taxon>Rhabditida</taxon>
        <taxon>Spirurina</taxon>
        <taxon>Spiruromorpha</taxon>
        <taxon>Filarioidea</taxon>
        <taxon>Onchocercidae</taxon>
        <taxon>Litomosoides</taxon>
    </lineage>
</organism>
<proteinExistence type="predicted"/>
<reference evidence="1 2" key="1">
    <citation type="submission" date="2018-08" db="EMBL/GenBank/DDBJ databases">
        <authorList>
            <person name="Laetsch R D."/>
            <person name="Stevens L."/>
            <person name="Kumar S."/>
            <person name="Blaxter L. M."/>
        </authorList>
    </citation>
    <scope>NUCLEOTIDE SEQUENCE [LARGE SCALE GENOMIC DNA]</scope>
</reference>
<gene>
    <name evidence="1" type="ORF">NLS_LOCUS1229</name>
</gene>
<sequence length="129" mass="14400">TVITLRARYPRPLLGILSLYVAQEGTDGRPIAPPQIALKLLRHLAALRLQNVLHEAHARRAYPGCSSAQFLRLLHFSPIVNVVQETTAAALLVVVVHAASNRRPYLLSYVIAENVFRDFQIQTVPLLFL</sequence>
<keyword evidence="2" id="KW-1185">Reference proteome</keyword>
<evidence type="ECO:0000313" key="2">
    <source>
        <dbReference type="Proteomes" id="UP000277928"/>
    </source>
</evidence>
<evidence type="ECO:0000313" key="1">
    <source>
        <dbReference type="EMBL" id="VDK70827.1"/>
    </source>
</evidence>
<dbReference type="Proteomes" id="UP000277928">
    <property type="component" value="Unassembled WGS sequence"/>
</dbReference>
<accession>A0A3P6SF28</accession>
<feature type="non-terminal residue" evidence="1">
    <location>
        <position position="1"/>
    </location>
</feature>
<dbReference type="EMBL" id="UYRX01000041">
    <property type="protein sequence ID" value="VDK70827.1"/>
    <property type="molecule type" value="Genomic_DNA"/>
</dbReference>